<dbReference type="Proteomes" id="UP000295023">
    <property type="component" value="Unassembled WGS sequence"/>
</dbReference>
<keyword evidence="2" id="KW-1185">Reference proteome</keyword>
<comment type="caution">
    <text evidence="1">The sequence shown here is derived from an EMBL/GenBank/DDBJ whole genome shotgun (WGS) entry which is preliminary data.</text>
</comment>
<organism evidence="1 2">
    <name type="scientific">Roseicella aquatilis</name>
    <dbReference type="NCBI Taxonomy" id="2527868"/>
    <lineage>
        <taxon>Bacteria</taxon>
        <taxon>Pseudomonadati</taxon>
        <taxon>Pseudomonadota</taxon>
        <taxon>Alphaproteobacteria</taxon>
        <taxon>Acetobacterales</taxon>
        <taxon>Roseomonadaceae</taxon>
        <taxon>Roseicella</taxon>
    </lineage>
</organism>
<proteinExistence type="predicted"/>
<protein>
    <submittedName>
        <fullName evidence="1">Prevent-host-death protein</fullName>
    </submittedName>
</protein>
<name>A0A4V2WM30_9PROT</name>
<reference evidence="1 2" key="1">
    <citation type="submission" date="2019-03" db="EMBL/GenBank/DDBJ databases">
        <title>Paracraurococcus aquatilis NE82 genome sequence.</title>
        <authorList>
            <person name="Zhao Y."/>
            <person name="Du Z."/>
        </authorList>
    </citation>
    <scope>NUCLEOTIDE SEQUENCE [LARGE SCALE GENOMIC DNA]</scope>
    <source>
        <strain evidence="1 2">NE82</strain>
    </source>
</reference>
<dbReference type="AlphaFoldDB" id="A0A4V2WM30"/>
<dbReference type="OrthoDB" id="7473440at2"/>
<dbReference type="EMBL" id="SKBM01000002">
    <property type="protein sequence ID" value="TCZ66052.1"/>
    <property type="molecule type" value="Genomic_DNA"/>
</dbReference>
<gene>
    <name evidence="1" type="ORF">EXY23_02920</name>
</gene>
<sequence>MAGPEQDRKAAPQRVGVREFRGNMAGFLRQARHGASFLITSHGQVLAELHPPSQAERPHRQPGALRGRIRMTPDFDALPPEVLAAMEGEEG</sequence>
<evidence type="ECO:0000313" key="2">
    <source>
        <dbReference type="Proteomes" id="UP000295023"/>
    </source>
</evidence>
<accession>A0A4V2WM30</accession>
<evidence type="ECO:0000313" key="1">
    <source>
        <dbReference type="EMBL" id="TCZ66052.1"/>
    </source>
</evidence>